<name>A0A4U8QAW2_9FIRM</name>
<evidence type="ECO:0000256" key="3">
    <source>
        <dbReference type="ARBA" id="ARBA00022801"/>
    </source>
</evidence>
<feature type="compositionally biased region" description="Polar residues" evidence="5">
    <location>
        <begin position="30"/>
        <end position="42"/>
    </location>
</feature>
<proteinExistence type="predicted"/>
<keyword evidence="6" id="KW-0732">Signal</keyword>
<dbReference type="PANTHER" id="PTHR10587:SF133">
    <property type="entry name" value="CHITIN DEACETYLASE 1-RELATED"/>
    <property type="match status" value="1"/>
</dbReference>
<feature type="chain" id="PRO_5020838826" evidence="6">
    <location>
        <begin position="29"/>
        <end position="480"/>
    </location>
</feature>
<dbReference type="Pfam" id="PF01522">
    <property type="entry name" value="Polysacc_deac_1"/>
    <property type="match status" value="1"/>
</dbReference>
<evidence type="ECO:0000313" key="8">
    <source>
        <dbReference type="EMBL" id="TLD02185.1"/>
    </source>
</evidence>
<comment type="caution">
    <text evidence="8">The sequence shown here is derived from an EMBL/GenBank/DDBJ whole genome shotgun (WGS) entry which is preliminary data.</text>
</comment>
<dbReference type="Gene3D" id="2.10.270.20">
    <property type="match status" value="1"/>
</dbReference>
<dbReference type="AlphaFoldDB" id="A0A4U8QAW2"/>
<dbReference type="EMBL" id="QGQD01000022">
    <property type="protein sequence ID" value="TLD02185.1"/>
    <property type="molecule type" value="Genomic_DNA"/>
</dbReference>
<keyword evidence="2" id="KW-0677">Repeat</keyword>
<dbReference type="PROSITE" id="PS51677">
    <property type="entry name" value="NODB"/>
    <property type="match status" value="1"/>
</dbReference>
<dbReference type="GO" id="GO:0016810">
    <property type="term" value="F:hydrolase activity, acting on carbon-nitrogen (but not peptide) bonds"/>
    <property type="evidence" value="ECO:0007669"/>
    <property type="project" value="InterPro"/>
</dbReference>
<sequence precursor="true">MKCGKKRWIWALLVIITVAMMSSTGASAKSQKTVDKSGSGTKTGRKVSGKAIQGQPQLKNVMKAARRNGKWVKSAGRYKFRFINGSYASHQWVNIKGKIYYFNKEGFRVSGWKKYGNYKYFLNKDGSLRTGWFQYKRRQYYSNTRTGVMRTGWFTWHKNKYYFGKDGKMAVGWRTIDKKRYHFGKDGKMSKGFQKIGSATYYFTGSGRRVTGWLRYHNKYYYLKSDGRMAAGWLKRNGKKYYFREDGTRTTGDSFIEGQWYHFNKNGVYDPKAKVTPKIDPKKPMVALTFDDGPGPYTERLLDCIERNKVRATFFLVGQSIPIYPNAVKREYDLKCEIGNHTYDHPQLTRISDSQISSQINSTNTNIRNITGHNATLLRPPYGAYNAAVNALAGMPVIMWSIDTRDWETRNTQSTVDAVLNHVRDGDIILMHDIHLPTVAAAEIIIPELLGRGYQLVTVSELGYYKRGGLTNGAVYSSLY</sequence>
<feature type="repeat" description="Cell wall-binding" evidence="4">
    <location>
        <begin position="210"/>
        <end position="229"/>
    </location>
</feature>
<dbReference type="CDD" id="cd10954">
    <property type="entry name" value="CE4_CtAXE_like"/>
    <property type="match status" value="1"/>
</dbReference>
<keyword evidence="3 8" id="KW-0378">Hydrolase</keyword>
<reference evidence="8 9" key="1">
    <citation type="journal article" date="2019" name="Anaerobe">
        <title>Detection of Robinsoniella peoriensis in multiple bone samples of a trauma patient.</title>
        <authorList>
            <person name="Schrottner P."/>
            <person name="Hartwich K."/>
            <person name="Bunk B."/>
            <person name="Schober I."/>
            <person name="Helbig S."/>
            <person name="Rudolph W.W."/>
            <person name="Gunzer F."/>
        </authorList>
    </citation>
    <scope>NUCLEOTIDE SEQUENCE [LARGE SCALE GENOMIC DNA]</scope>
    <source>
        <strain evidence="8 9">DSM 106044</strain>
    </source>
</reference>
<accession>A0A4U8QAW2</accession>
<dbReference type="GO" id="GO:0046872">
    <property type="term" value="F:metal ion binding"/>
    <property type="evidence" value="ECO:0007669"/>
    <property type="project" value="UniProtKB-KW"/>
</dbReference>
<feature type="region of interest" description="Disordered" evidence="5">
    <location>
        <begin position="30"/>
        <end position="53"/>
    </location>
</feature>
<dbReference type="PROSITE" id="PS51170">
    <property type="entry name" value="CW"/>
    <property type="match status" value="2"/>
</dbReference>
<dbReference type="InterPro" id="IPR050248">
    <property type="entry name" value="Polysacc_deacetylase_ArnD"/>
</dbReference>
<gene>
    <name evidence="8" type="ORF">DSM106044_00991</name>
</gene>
<protein>
    <submittedName>
        <fullName evidence="8">Bifunctional xylanase/deacetylase</fullName>
    </submittedName>
</protein>
<dbReference type="Pfam" id="PF19127">
    <property type="entry name" value="Choline_bind_3"/>
    <property type="match status" value="1"/>
</dbReference>
<dbReference type="GO" id="GO:0045493">
    <property type="term" value="P:xylan catabolic process"/>
    <property type="evidence" value="ECO:0007669"/>
    <property type="project" value="UniProtKB-KW"/>
</dbReference>
<keyword evidence="1" id="KW-0479">Metal-binding</keyword>
<dbReference type="SUPFAM" id="SSF69360">
    <property type="entry name" value="Cell wall binding repeat"/>
    <property type="match status" value="1"/>
</dbReference>
<dbReference type="SUPFAM" id="SSF88713">
    <property type="entry name" value="Glycoside hydrolase/deacetylase"/>
    <property type="match status" value="1"/>
</dbReference>
<dbReference type="PANTHER" id="PTHR10587">
    <property type="entry name" value="GLYCOSYL TRANSFERASE-RELATED"/>
    <property type="match status" value="1"/>
</dbReference>
<organism evidence="8 9">
    <name type="scientific">Robinsoniella peoriensis</name>
    <dbReference type="NCBI Taxonomy" id="180332"/>
    <lineage>
        <taxon>Bacteria</taxon>
        <taxon>Bacillati</taxon>
        <taxon>Bacillota</taxon>
        <taxon>Clostridia</taxon>
        <taxon>Lachnospirales</taxon>
        <taxon>Lachnospiraceae</taxon>
        <taxon>Robinsoniella</taxon>
    </lineage>
</organism>
<keyword evidence="8" id="KW-0858">Xylan degradation</keyword>
<dbReference type="STRING" id="180332.GCA_000797495_04262"/>
<feature type="domain" description="NodB homology" evidence="7">
    <location>
        <begin position="284"/>
        <end position="457"/>
    </location>
</feature>
<keyword evidence="8" id="KW-0119">Carbohydrate metabolism</keyword>
<dbReference type="InterPro" id="IPR011330">
    <property type="entry name" value="Glyco_hydro/deAcase_b/a-brl"/>
</dbReference>
<dbReference type="Gene3D" id="2.10.270.10">
    <property type="entry name" value="Cholin Binding"/>
    <property type="match status" value="2"/>
</dbReference>
<dbReference type="Proteomes" id="UP000306509">
    <property type="component" value="Unassembled WGS sequence"/>
</dbReference>
<dbReference type="Pfam" id="PF01473">
    <property type="entry name" value="Choline_bind_1"/>
    <property type="match status" value="6"/>
</dbReference>
<dbReference type="GO" id="GO:0016798">
    <property type="term" value="F:hydrolase activity, acting on glycosyl bonds"/>
    <property type="evidence" value="ECO:0007669"/>
    <property type="project" value="UniProtKB-KW"/>
</dbReference>
<dbReference type="RefSeq" id="WP_138001906.1">
    <property type="nucleotide sequence ID" value="NZ_QGQD01000022.1"/>
</dbReference>
<dbReference type="Gene3D" id="3.20.20.370">
    <property type="entry name" value="Glycoside hydrolase/deacetylase"/>
    <property type="match status" value="1"/>
</dbReference>
<feature type="signal peptide" evidence="6">
    <location>
        <begin position="1"/>
        <end position="28"/>
    </location>
</feature>
<dbReference type="InterPro" id="IPR018337">
    <property type="entry name" value="Cell_wall/Cho-bd_repeat"/>
</dbReference>
<keyword evidence="8" id="KW-0326">Glycosidase</keyword>
<evidence type="ECO:0000259" key="7">
    <source>
        <dbReference type="PROSITE" id="PS51677"/>
    </source>
</evidence>
<evidence type="ECO:0000256" key="5">
    <source>
        <dbReference type="SAM" id="MobiDB-lite"/>
    </source>
</evidence>
<feature type="repeat" description="Cell wall-binding" evidence="4">
    <location>
        <begin position="150"/>
        <end position="169"/>
    </location>
</feature>
<evidence type="ECO:0000256" key="2">
    <source>
        <dbReference type="ARBA" id="ARBA00022737"/>
    </source>
</evidence>
<evidence type="ECO:0000256" key="1">
    <source>
        <dbReference type="ARBA" id="ARBA00022723"/>
    </source>
</evidence>
<dbReference type="InterPro" id="IPR002509">
    <property type="entry name" value="NODB_dom"/>
</dbReference>
<evidence type="ECO:0000256" key="6">
    <source>
        <dbReference type="SAM" id="SignalP"/>
    </source>
</evidence>
<evidence type="ECO:0000313" key="9">
    <source>
        <dbReference type="Proteomes" id="UP000306509"/>
    </source>
</evidence>
<keyword evidence="8" id="KW-0624">Polysaccharide degradation</keyword>
<keyword evidence="9" id="KW-1185">Reference proteome</keyword>
<dbReference type="GO" id="GO:0016020">
    <property type="term" value="C:membrane"/>
    <property type="evidence" value="ECO:0007669"/>
    <property type="project" value="TreeGrafter"/>
</dbReference>
<evidence type="ECO:0000256" key="4">
    <source>
        <dbReference type="PROSITE-ProRule" id="PRU00591"/>
    </source>
</evidence>